<dbReference type="EMBL" id="MXAV01000025">
    <property type="protein sequence ID" value="PKY11107.1"/>
    <property type="molecule type" value="Genomic_DNA"/>
</dbReference>
<dbReference type="InParanoid" id="A0A2I1DML2"/>
<evidence type="ECO:0000259" key="1">
    <source>
        <dbReference type="Pfam" id="PF00156"/>
    </source>
</evidence>
<proteinExistence type="predicted"/>
<dbReference type="Pfam" id="PF00156">
    <property type="entry name" value="Pribosyltran"/>
    <property type="match status" value="1"/>
</dbReference>
<evidence type="ECO:0000313" key="2">
    <source>
        <dbReference type="EMBL" id="PKY11107.1"/>
    </source>
</evidence>
<protein>
    <submittedName>
        <fullName evidence="2">Bifunctional pyr operon transcriptional regulator/uracil phosphoribosyltransferase</fullName>
    </submittedName>
</protein>
<reference evidence="2 3" key="1">
    <citation type="submission" date="2017-03" db="EMBL/GenBank/DDBJ databases">
        <title>Draft genime sequence of the acidophilic sulfur-oxidizing bacterium Acidithiobacillus sp. SH, isolated from seawater.</title>
        <authorList>
            <person name="Sharmin S."/>
            <person name="Tokuhisa M."/>
            <person name="Kanao T."/>
            <person name="Kamimura K."/>
        </authorList>
    </citation>
    <scope>NUCLEOTIDE SEQUENCE [LARGE SCALE GENOMIC DNA]</scope>
    <source>
        <strain evidence="2 3">SH</strain>
    </source>
</reference>
<sequence length="170" mass="18366">MNADWDVSSLLEGMVRDLLPRVDPEQTAMIGIFTGGVWVAQALHHALGLQTALGRLDISFYRDDFSQIGLHPQVRASDIPFDVNGRSIILVDDVLYTGRTIRAALNEIFDYGRPASVMLAVLVDRGGHELPVSADIVALRLNGAAGGQIKLRGPDPLRLEWLAAAPGSVT</sequence>
<keyword evidence="2" id="KW-0328">Glycosyltransferase</keyword>
<dbReference type="InterPro" id="IPR029057">
    <property type="entry name" value="PRTase-like"/>
</dbReference>
<evidence type="ECO:0000313" key="3">
    <source>
        <dbReference type="Proteomes" id="UP000234329"/>
    </source>
</evidence>
<dbReference type="RefSeq" id="WP_101537521.1">
    <property type="nucleotide sequence ID" value="NZ_MXAV01000025.1"/>
</dbReference>
<dbReference type="AlphaFoldDB" id="A0A2I1DML2"/>
<dbReference type="InterPro" id="IPR000836">
    <property type="entry name" value="PRTase_dom"/>
</dbReference>
<organism evidence="2 3">
    <name type="scientific">Acidithiobacillus marinus</name>
    <dbReference type="NCBI Taxonomy" id="187490"/>
    <lineage>
        <taxon>Bacteria</taxon>
        <taxon>Pseudomonadati</taxon>
        <taxon>Pseudomonadota</taxon>
        <taxon>Acidithiobacillia</taxon>
        <taxon>Acidithiobacillales</taxon>
        <taxon>Acidithiobacillaceae</taxon>
        <taxon>Acidithiobacillus</taxon>
    </lineage>
</organism>
<dbReference type="InterPro" id="IPR050137">
    <property type="entry name" value="PyrR_bifunctional"/>
</dbReference>
<gene>
    <name evidence="2" type="ORF">B1757_06330</name>
</gene>
<keyword evidence="2" id="KW-0808">Transferase</keyword>
<dbReference type="PANTHER" id="PTHR11608:SF0">
    <property type="entry name" value="BIFUNCTIONAL PROTEIN PYRR"/>
    <property type="match status" value="1"/>
</dbReference>
<dbReference type="PANTHER" id="PTHR11608">
    <property type="entry name" value="BIFUNCTIONAL PROTEIN PYRR"/>
    <property type="match status" value="1"/>
</dbReference>
<dbReference type="Gene3D" id="3.40.50.2020">
    <property type="match status" value="1"/>
</dbReference>
<comment type="caution">
    <text evidence="2">The sequence shown here is derived from an EMBL/GenBank/DDBJ whole genome shotgun (WGS) entry which is preliminary data.</text>
</comment>
<keyword evidence="3" id="KW-1185">Reference proteome</keyword>
<dbReference type="SUPFAM" id="SSF53271">
    <property type="entry name" value="PRTase-like"/>
    <property type="match status" value="1"/>
</dbReference>
<dbReference type="Proteomes" id="UP000234329">
    <property type="component" value="Unassembled WGS sequence"/>
</dbReference>
<dbReference type="OrthoDB" id="9802227at2"/>
<dbReference type="GO" id="GO:0016757">
    <property type="term" value="F:glycosyltransferase activity"/>
    <property type="evidence" value="ECO:0007669"/>
    <property type="project" value="UniProtKB-KW"/>
</dbReference>
<dbReference type="NCBIfam" id="NF003545">
    <property type="entry name" value="PRK05205.1-1"/>
    <property type="match status" value="1"/>
</dbReference>
<dbReference type="CDD" id="cd06223">
    <property type="entry name" value="PRTases_typeI"/>
    <property type="match status" value="1"/>
</dbReference>
<feature type="domain" description="Phosphoribosyltransferase" evidence="1">
    <location>
        <begin position="25"/>
        <end position="138"/>
    </location>
</feature>
<accession>A0A2I1DML2</accession>
<name>A0A2I1DML2_9PROT</name>